<dbReference type="AlphaFoldDB" id="A0A378TIG2"/>
<dbReference type="EMBL" id="UGQT01000001">
    <property type="protein sequence ID" value="STZ60430.1"/>
    <property type="molecule type" value="Genomic_DNA"/>
</dbReference>
<dbReference type="PANTHER" id="PTHR46797:SF1">
    <property type="entry name" value="METHYLPHOSPHONATE SYNTHASE"/>
    <property type="match status" value="1"/>
</dbReference>
<dbReference type="GO" id="GO:0005829">
    <property type="term" value="C:cytosol"/>
    <property type="evidence" value="ECO:0007669"/>
    <property type="project" value="TreeGrafter"/>
</dbReference>
<dbReference type="CDD" id="cd00093">
    <property type="entry name" value="HTH_XRE"/>
    <property type="match status" value="1"/>
</dbReference>
<dbReference type="InterPro" id="IPR050807">
    <property type="entry name" value="TransReg_Diox_bact_type"/>
</dbReference>
<organism evidence="3 4">
    <name type="scientific">Mycolicibacterium tokaiense</name>
    <dbReference type="NCBI Taxonomy" id="39695"/>
    <lineage>
        <taxon>Bacteria</taxon>
        <taxon>Bacillati</taxon>
        <taxon>Actinomycetota</taxon>
        <taxon>Actinomycetes</taxon>
        <taxon>Mycobacteriales</taxon>
        <taxon>Mycobacteriaceae</taxon>
        <taxon>Mycolicibacterium</taxon>
    </lineage>
</organism>
<feature type="domain" description="HTH cro/C1-type" evidence="2">
    <location>
        <begin position="27"/>
        <end position="81"/>
    </location>
</feature>
<dbReference type="SMART" id="SM00530">
    <property type="entry name" value="HTH_XRE"/>
    <property type="match status" value="1"/>
</dbReference>
<dbReference type="Pfam" id="PF01381">
    <property type="entry name" value="HTH_3"/>
    <property type="match status" value="1"/>
</dbReference>
<gene>
    <name evidence="3" type="primary">puuR_3</name>
    <name evidence="3" type="ORF">NCTC10821_03970</name>
</gene>
<dbReference type="Gene3D" id="2.60.120.10">
    <property type="entry name" value="Jelly Rolls"/>
    <property type="match status" value="1"/>
</dbReference>
<dbReference type="Gene3D" id="1.10.260.40">
    <property type="entry name" value="lambda repressor-like DNA-binding domains"/>
    <property type="match status" value="1"/>
</dbReference>
<dbReference type="Proteomes" id="UP000254978">
    <property type="component" value="Unassembled WGS sequence"/>
</dbReference>
<keyword evidence="1" id="KW-0238">DNA-binding</keyword>
<keyword evidence="4" id="KW-1185">Reference proteome</keyword>
<dbReference type="InterPro" id="IPR001387">
    <property type="entry name" value="Cro/C1-type_HTH"/>
</dbReference>
<dbReference type="GO" id="GO:0003700">
    <property type="term" value="F:DNA-binding transcription factor activity"/>
    <property type="evidence" value="ECO:0007669"/>
    <property type="project" value="TreeGrafter"/>
</dbReference>
<dbReference type="PROSITE" id="PS50943">
    <property type="entry name" value="HTH_CROC1"/>
    <property type="match status" value="1"/>
</dbReference>
<dbReference type="SUPFAM" id="SSF51182">
    <property type="entry name" value="RmlC-like cupins"/>
    <property type="match status" value="1"/>
</dbReference>
<dbReference type="PANTHER" id="PTHR46797">
    <property type="entry name" value="HTH-TYPE TRANSCRIPTIONAL REGULATOR"/>
    <property type="match status" value="1"/>
</dbReference>
<dbReference type="OrthoDB" id="5114244at2"/>
<sequence>MSVGGDNGLPGVETASELATRRLGAEIRRVRAERGLTLVDIANTTGLSVSMLSMLERGKTGVSVGSLVAIASAMGVAVGELFQSPPAPPLSLVRRGEQQELTIGRGVVRRLIQRSTEHGLEVASLHLDPGAHTGSEMVRHEGQEVVVLQSGTLTVHINDTVTELDAGDSIRFDASAPHRFANTGTIAARSLLVVRIPLPHHYGH</sequence>
<proteinExistence type="predicted"/>
<dbReference type="Pfam" id="PF07883">
    <property type="entry name" value="Cupin_2"/>
    <property type="match status" value="1"/>
</dbReference>
<dbReference type="InterPro" id="IPR011051">
    <property type="entry name" value="RmlC_Cupin_sf"/>
</dbReference>
<reference evidence="3 4" key="1">
    <citation type="submission" date="2018-06" db="EMBL/GenBank/DDBJ databases">
        <authorList>
            <consortium name="Pathogen Informatics"/>
            <person name="Doyle S."/>
        </authorList>
    </citation>
    <scope>NUCLEOTIDE SEQUENCE [LARGE SCALE GENOMIC DNA]</scope>
    <source>
        <strain evidence="3 4">NCTC10821</strain>
    </source>
</reference>
<dbReference type="SUPFAM" id="SSF47413">
    <property type="entry name" value="lambda repressor-like DNA-binding domains"/>
    <property type="match status" value="1"/>
</dbReference>
<evidence type="ECO:0000313" key="3">
    <source>
        <dbReference type="EMBL" id="STZ60430.1"/>
    </source>
</evidence>
<name>A0A378TIG2_9MYCO</name>
<evidence type="ECO:0000256" key="1">
    <source>
        <dbReference type="ARBA" id="ARBA00023125"/>
    </source>
</evidence>
<dbReference type="InterPro" id="IPR013096">
    <property type="entry name" value="Cupin_2"/>
</dbReference>
<dbReference type="InterPro" id="IPR014710">
    <property type="entry name" value="RmlC-like_jellyroll"/>
</dbReference>
<protein>
    <submittedName>
        <fullName evidence="3">XRE family transcriptional regulator</fullName>
    </submittedName>
</protein>
<dbReference type="RefSeq" id="WP_068918721.1">
    <property type="nucleotide sequence ID" value="NZ_AP022600.1"/>
</dbReference>
<dbReference type="CDD" id="cd02209">
    <property type="entry name" value="cupin_XRE_C"/>
    <property type="match status" value="1"/>
</dbReference>
<accession>A0A378TIG2</accession>
<dbReference type="GO" id="GO:0003677">
    <property type="term" value="F:DNA binding"/>
    <property type="evidence" value="ECO:0007669"/>
    <property type="project" value="UniProtKB-KW"/>
</dbReference>
<evidence type="ECO:0000259" key="2">
    <source>
        <dbReference type="PROSITE" id="PS50943"/>
    </source>
</evidence>
<dbReference type="InterPro" id="IPR010982">
    <property type="entry name" value="Lambda_DNA-bd_dom_sf"/>
</dbReference>
<evidence type="ECO:0000313" key="4">
    <source>
        <dbReference type="Proteomes" id="UP000254978"/>
    </source>
</evidence>